<evidence type="ECO:0000313" key="2">
    <source>
        <dbReference type="Proteomes" id="UP001501079"/>
    </source>
</evidence>
<protein>
    <submittedName>
        <fullName evidence="1">Uncharacterized protein</fullName>
    </submittedName>
</protein>
<evidence type="ECO:0000313" key="1">
    <source>
        <dbReference type="EMBL" id="GAA4176438.1"/>
    </source>
</evidence>
<name>A0ABP8A325_9MICO</name>
<dbReference type="RefSeq" id="WP_344754632.1">
    <property type="nucleotide sequence ID" value="NZ_BAABBW010000004.1"/>
</dbReference>
<keyword evidence="2" id="KW-1185">Reference proteome</keyword>
<proteinExistence type="predicted"/>
<sequence length="93" mass="10220">MRVALNLPEKIYQRLVARAERLGTTVADIISGMIAGDLSGLTLEQQVGARVLQGMCDADIAAELSLTNAQVKDIRLRLKLKANPRPATWRRHA</sequence>
<accession>A0ABP8A325</accession>
<reference evidence="2" key="1">
    <citation type="journal article" date="2019" name="Int. J. Syst. Evol. Microbiol.">
        <title>The Global Catalogue of Microorganisms (GCM) 10K type strain sequencing project: providing services to taxonomists for standard genome sequencing and annotation.</title>
        <authorList>
            <consortium name="The Broad Institute Genomics Platform"/>
            <consortium name="The Broad Institute Genome Sequencing Center for Infectious Disease"/>
            <person name="Wu L."/>
            <person name="Ma J."/>
        </authorList>
    </citation>
    <scope>NUCLEOTIDE SEQUENCE [LARGE SCALE GENOMIC DNA]</scope>
    <source>
        <strain evidence="2">JCM 17591</strain>
    </source>
</reference>
<dbReference type="Proteomes" id="UP001501079">
    <property type="component" value="Unassembled WGS sequence"/>
</dbReference>
<comment type="caution">
    <text evidence="1">The sequence shown here is derived from an EMBL/GenBank/DDBJ whole genome shotgun (WGS) entry which is preliminary data.</text>
</comment>
<organism evidence="1 2">
    <name type="scientific">Gryllotalpicola koreensis</name>
    <dbReference type="NCBI Taxonomy" id="993086"/>
    <lineage>
        <taxon>Bacteria</taxon>
        <taxon>Bacillati</taxon>
        <taxon>Actinomycetota</taxon>
        <taxon>Actinomycetes</taxon>
        <taxon>Micrococcales</taxon>
        <taxon>Microbacteriaceae</taxon>
        <taxon>Gryllotalpicola</taxon>
    </lineage>
</organism>
<gene>
    <name evidence="1" type="ORF">GCM10022287_23670</name>
</gene>
<dbReference type="EMBL" id="BAABBW010000004">
    <property type="protein sequence ID" value="GAA4176438.1"/>
    <property type="molecule type" value="Genomic_DNA"/>
</dbReference>